<name>A0A9P6YDC7_RHIOR</name>
<dbReference type="InterPro" id="IPR001005">
    <property type="entry name" value="SANT/Myb"/>
</dbReference>
<dbReference type="SUPFAM" id="SSF46689">
    <property type="entry name" value="Homeodomain-like"/>
    <property type="match status" value="1"/>
</dbReference>
<gene>
    <name evidence="3" type="ORF">G6F51_005396</name>
</gene>
<feature type="domain" description="Myb-like" evidence="2">
    <location>
        <begin position="136"/>
        <end position="187"/>
    </location>
</feature>
<evidence type="ECO:0000313" key="4">
    <source>
        <dbReference type="Proteomes" id="UP000717996"/>
    </source>
</evidence>
<dbReference type="PROSITE" id="PS50090">
    <property type="entry name" value="MYB_LIKE"/>
    <property type="match status" value="1"/>
</dbReference>
<reference evidence="3" key="1">
    <citation type="journal article" date="2020" name="Microb. Genom.">
        <title>Genetic diversity of clinical and environmental Mucorales isolates obtained from an investigation of mucormycosis cases among solid organ transplant recipients.</title>
        <authorList>
            <person name="Nguyen M.H."/>
            <person name="Kaul D."/>
            <person name="Muto C."/>
            <person name="Cheng S.J."/>
            <person name="Richter R.A."/>
            <person name="Bruno V.M."/>
            <person name="Liu G."/>
            <person name="Beyhan S."/>
            <person name="Sundermann A.J."/>
            <person name="Mounaud S."/>
            <person name="Pasculle A.W."/>
            <person name="Nierman W.C."/>
            <person name="Driscoll E."/>
            <person name="Cumbie R."/>
            <person name="Clancy C.J."/>
            <person name="Dupont C.L."/>
        </authorList>
    </citation>
    <scope>NUCLEOTIDE SEQUENCE</scope>
    <source>
        <strain evidence="3">GL16</strain>
    </source>
</reference>
<dbReference type="AlphaFoldDB" id="A0A9P6YDC7"/>
<proteinExistence type="predicted"/>
<accession>A0A9P6YDC7</accession>
<dbReference type="OrthoDB" id="6781668at2759"/>
<feature type="compositionally biased region" description="Basic and acidic residues" evidence="1">
    <location>
        <begin position="281"/>
        <end position="291"/>
    </location>
</feature>
<dbReference type="InterPro" id="IPR009057">
    <property type="entry name" value="Homeodomain-like_sf"/>
</dbReference>
<protein>
    <recommendedName>
        <fullName evidence="2">Myb-like domain-containing protein</fullName>
    </recommendedName>
</protein>
<feature type="compositionally biased region" description="Basic residues" evidence="1">
    <location>
        <begin position="251"/>
        <end position="270"/>
    </location>
</feature>
<sequence>MCIQKKSYHGKNNVDPLCLCIKRFDEFFLAKRGTVTFWDDATKIMEAIESNDDQIDELEIIRLIEQNKKTPKNTMYKEKKEISKTPVERLLYEDVFAEEMVKNWQHSRIKAWKERHRNLEQFYFRLLIPGNLQRVGLWTDEEHSLFMKRYDEWIAGGLNIGTLWGLFSKTIPHRVGYQCMTHYRSLLFEGKLKDDNFEVIEGKLICKVKGRQYKKRPLSDYGNEMDSEEAKKLSQKIDEWVERHHPNFVHSRSKAKTKRTPSKRSSKRIPSRSQKSIPHKRNADNDREFEL</sequence>
<evidence type="ECO:0000259" key="2">
    <source>
        <dbReference type="PROSITE" id="PS50090"/>
    </source>
</evidence>
<dbReference type="Proteomes" id="UP000717996">
    <property type="component" value="Unassembled WGS sequence"/>
</dbReference>
<feature type="region of interest" description="Disordered" evidence="1">
    <location>
        <begin position="242"/>
        <end position="291"/>
    </location>
</feature>
<evidence type="ECO:0000313" key="3">
    <source>
        <dbReference type="EMBL" id="KAG1545554.1"/>
    </source>
</evidence>
<dbReference type="EMBL" id="JAANIT010000658">
    <property type="protein sequence ID" value="KAG1545554.1"/>
    <property type="molecule type" value="Genomic_DNA"/>
</dbReference>
<comment type="caution">
    <text evidence="3">The sequence shown here is derived from an EMBL/GenBank/DDBJ whole genome shotgun (WGS) entry which is preliminary data.</text>
</comment>
<evidence type="ECO:0000256" key="1">
    <source>
        <dbReference type="SAM" id="MobiDB-lite"/>
    </source>
</evidence>
<organism evidence="3 4">
    <name type="scientific">Rhizopus oryzae</name>
    <name type="common">Mucormycosis agent</name>
    <name type="synonym">Rhizopus arrhizus var. delemar</name>
    <dbReference type="NCBI Taxonomy" id="64495"/>
    <lineage>
        <taxon>Eukaryota</taxon>
        <taxon>Fungi</taxon>
        <taxon>Fungi incertae sedis</taxon>
        <taxon>Mucoromycota</taxon>
        <taxon>Mucoromycotina</taxon>
        <taxon>Mucoromycetes</taxon>
        <taxon>Mucorales</taxon>
        <taxon>Mucorineae</taxon>
        <taxon>Rhizopodaceae</taxon>
        <taxon>Rhizopus</taxon>
    </lineage>
</organism>